<keyword evidence="3" id="KW-0804">Transcription</keyword>
<evidence type="ECO:0000256" key="3">
    <source>
        <dbReference type="ARBA" id="ARBA00023163"/>
    </source>
</evidence>
<feature type="domain" description="HTH gntR-type" evidence="5">
    <location>
        <begin position="32"/>
        <end position="99"/>
    </location>
</feature>
<dbReference type="InterPro" id="IPR011711">
    <property type="entry name" value="GntR_C"/>
</dbReference>
<keyword evidence="2" id="KW-0238">DNA-binding</keyword>
<dbReference type="EMBL" id="FRCA01000002">
    <property type="protein sequence ID" value="SHL63937.1"/>
    <property type="molecule type" value="Genomic_DNA"/>
</dbReference>
<dbReference type="Gene3D" id="1.20.120.530">
    <property type="entry name" value="GntR ligand-binding domain-like"/>
    <property type="match status" value="1"/>
</dbReference>
<dbReference type="InterPro" id="IPR000524">
    <property type="entry name" value="Tscrpt_reg_HTH_GntR"/>
</dbReference>
<dbReference type="Pfam" id="PF00392">
    <property type="entry name" value="GntR"/>
    <property type="match status" value="1"/>
</dbReference>
<dbReference type="Proteomes" id="UP000184123">
    <property type="component" value="Unassembled WGS sequence"/>
</dbReference>
<dbReference type="OrthoDB" id="9799812at2"/>
<dbReference type="Gene3D" id="1.10.10.10">
    <property type="entry name" value="Winged helix-like DNA-binding domain superfamily/Winged helix DNA-binding domain"/>
    <property type="match status" value="1"/>
</dbReference>
<dbReference type="PANTHER" id="PTHR43537">
    <property type="entry name" value="TRANSCRIPTIONAL REGULATOR, GNTR FAMILY"/>
    <property type="match status" value="1"/>
</dbReference>
<dbReference type="GO" id="GO:0003700">
    <property type="term" value="F:DNA-binding transcription factor activity"/>
    <property type="evidence" value="ECO:0007669"/>
    <property type="project" value="InterPro"/>
</dbReference>
<sequence>MTQQGMDSFAAALPPTSKARVEGGGEAPYMPDTASTRLHRSLKLRLCEGDFAPGEVISIRSMAAQYGTSAMPAREALRWLVTEGALVFSDSRRIIVPRLSRERFHEVLFARRNLETEVSRQAFDALDERDVQILETFDERINTAIAEEDLPSYMRGNHRFHFHIYRRSGSTVLLPLIEILWLQYGPSMRQICTRWGASSIADDYHRQITQALRKGDREAFCRAIEADIEQGMMLLD</sequence>
<dbReference type="GO" id="GO:0003677">
    <property type="term" value="F:DNA binding"/>
    <property type="evidence" value="ECO:0007669"/>
    <property type="project" value="UniProtKB-KW"/>
</dbReference>
<dbReference type="STRING" id="44933.SAMN05660971_01017"/>
<dbReference type="PROSITE" id="PS50949">
    <property type="entry name" value="HTH_GNTR"/>
    <property type="match status" value="1"/>
</dbReference>
<dbReference type="Proteomes" id="UP000321726">
    <property type="component" value="Unassembled WGS sequence"/>
</dbReference>
<dbReference type="SUPFAM" id="SSF46785">
    <property type="entry name" value="Winged helix' DNA-binding domain"/>
    <property type="match status" value="1"/>
</dbReference>
<protein>
    <submittedName>
        <fullName evidence="6">GntR family transcriptional regulator</fullName>
    </submittedName>
    <submittedName>
        <fullName evidence="7">Transcriptional regulator, GntR family</fullName>
    </submittedName>
</protein>
<evidence type="ECO:0000313" key="8">
    <source>
        <dbReference type="Proteomes" id="UP000184123"/>
    </source>
</evidence>
<dbReference type="SMART" id="SM00895">
    <property type="entry name" value="FCD"/>
    <property type="match status" value="1"/>
</dbReference>
<evidence type="ECO:0000256" key="2">
    <source>
        <dbReference type="ARBA" id="ARBA00023125"/>
    </source>
</evidence>
<feature type="region of interest" description="Disordered" evidence="4">
    <location>
        <begin position="1"/>
        <end position="33"/>
    </location>
</feature>
<accession>A0A1M7C9S1</accession>
<evidence type="ECO:0000313" key="7">
    <source>
        <dbReference type="EMBL" id="SHL63937.1"/>
    </source>
</evidence>
<dbReference type="SMART" id="SM00345">
    <property type="entry name" value="HTH_GNTR"/>
    <property type="match status" value="1"/>
</dbReference>
<evidence type="ECO:0000256" key="4">
    <source>
        <dbReference type="SAM" id="MobiDB-lite"/>
    </source>
</evidence>
<dbReference type="InterPro" id="IPR036388">
    <property type="entry name" value="WH-like_DNA-bd_sf"/>
</dbReference>
<dbReference type="EMBL" id="BJXU01000127">
    <property type="protein sequence ID" value="GEN25145.1"/>
    <property type="molecule type" value="Genomic_DNA"/>
</dbReference>
<name>A0A1M7C9S1_9GAMM</name>
<dbReference type="PANTHER" id="PTHR43537:SF39">
    <property type="entry name" value="HTH-TYPE TRANSCRIPTIONAL REGULATOR MCBR"/>
    <property type="match status" value="1"/>
</dbReference>
<dbReference type="InterPro" id="IPR036390">
    <property type="entry name" value="WH_DNA-bd_sf"/>
</dbReference>
<dbReference type="AlphaFoldDB" id="A0A1M7C9S1"/>
<evidence type="ECO:0000259" key="5">
    <source>
        <dbReference type="PROSITE" id="PS50949"/>
    </source>
</evidence>
<gene>
    <name evidence="6" type="ORF">HCU01_30940</name>
    <name evidence="7" type="ORF">SAMN05660971_01017</name>
</gene>
<dbReference type="Pfam" id="PF07729">
    <property type="entry name" value="FCD"/>
    <property type="match status" value="1"/>
</dbReference>
<evidence type="ECO:0000313" key="9">
    <source>
        <dbReference type="Proteomes" id="UP000321726"/>
    </source>
</evidence>
<evidence type="ECO:0000256" key="1">
    <source>
        <dbReference type="ARBA" id="ARBA00023015"/>
    </source>
</evidence>
<reference evidence="7 8" key="1">
    <citation type="submission" date="2016-11" db="EMBL/GenBank/DDBJ databases">
        <authorList>
            <person name="Jaros S."/>
            <person name="Januszkiewicz K."/>
            <person name="Wedrychowicz H."/>
        </authorList>
    </citation>
    <scope>NUCLEOTIDE SEQUENCE [LARGE SCALE GENOMIC DNA]</scope>
    <source>
        <strain evidence="7 8">DSM 4740</strain>
    </source>
</reference>
<dbReference type="SUPFAM" id="SSF48008">
    <property type="entry name" value="GntR ligand-binding domain-like"/>
    <property type="match status" value="1"/>
</dbReference>
<reference evidence="6 9" key="2">
    <citation type="submission" date="2019-07" db="EMBL/GenBank/DDBJ databases">
        <title>Whole genome shotgun sequence of Halomonas cupida NBRC 102219.</title>
        <authorList>
            <person name="Hosoyama A."/>
            <person name="Uohara A."/>
            <person name="Ohji S."/>
            <person name="Ichikawa N."/>
        </authorList>
    </citation>
    <scope>NUCLEOTIDE SEQUENCE [LARGE SCALE GENOMIC DNA]</scope>
    <source>
        <strain evidence="6 9">NBRC 102219</strain>
    </source>
</reference>
<dbReference type="RefSeq" id="WP_084541732.1">
    <property type="nucleotide sequence ID" value="NZ_BJXU01000127.1"/>
</dbReference>
<keyword evidence="1" id="KW-0805">Transcription regulation</keyword>
<proteinExistence type="predicted"/>
<keyword evidence="9" id="KW-1185">Reference proteome</keyword>
<dbReference type="InterPro" id="IPR008920">
    <property type="entry name" value="TF_FadR/GntR_C"/>
</dbReference>
<evidence type="ECO:0000313" key="6">
    <source>
        <dbReference type="EMBL" id="GEN25145.1"/>
    </source>
</evidence>
<organism evidence="7 8">
    <name type="scientific">Halomonas cupida</name>
    <dbReference type="NCBI Taxonomy" id="44933"/>
    <lineage>
        <taxon>Bacteria</taxon>
        <taxon>Pseudomonadati</taxon>
        <taxon>Pseudomonadota</taxon>
        <taxon>Gammaproteobacteria</taxon>
        <taxon>Oceanospirillales</taxon>
        <taxon>Halomonadaceae</taxon>
        <taxon>Halomonas</taxon>
    </lineage>
</organism>